<dbReference type="InterPro" id="IPR001245">
    <property type="entry name" value="Ser-Thr/Tyr_kinase_cat_dom"/>
</dbReference>
<dbReference type="InterPro" id="IPR011009">
    <property type="entry name" value="Kinase-like_dom_sf"/>
</dbReference>
<dbReference type="Gene3D" id="1.10.510.10">
    <property type="entry name" value="Transferase(Phosphotransferase) domain 1"/>
    <property type="match status" value="1"/>
</dbReference>
<feature type="domain" description="Protein kinase" evidence="1">
    <location>
        <begin position="111"/>
        <end position="410"/>
    </location>
</feature>
<reference evidence="2" key="1">
    <citation type="submission" date="2021-01" db="EMBL/GenBank/DDBJ databases">
        <authorList>
            <person name="Corre E."/>
            <person name="Pelletier E."/>
            <person name="Niang G."/>
            <person name="Scheremetjew M."/>
            <person name="Finn R."/>
            <person name="Kale V."/>
            <person name="Holt S."/>
            <person name="Cochrane G."/>
            <person name="Meng A."/>
            <person name="Brown T."/>
            <person name="Cohen L."/>
        </authorList>
    </citation>
    <scope>NUCLEOTIDE SEQUENCE</scope>
    <source>
        <strain evidence="2">Pbaha01</strain>
    </source>
</reference>
<evidence type="ECO:0000313" key="2">
    <source>
        <dbReference type="EMBL" id="CAD8362020.1"/>
    </source>
</evidence>
<proteinExistence type="predicted"/>
<dbReference type="AlphaFoldDB" id="A0A7S0FIS1"/>
<sequence length="448" mass="49467">MSPQPLAGVKLYEQTSNKLASEDSTGTGGFTAYSSEASDSNAAFIIDCACSKEPESVHTRMQRWQERKIARQQRRKNSGSLQYGMLARAVVISNNADTDIVNISQEKGLPVFCTELLGSGSFARVYKGTWTFTGGEADQTLDEIPSSGVVAVKCIRRRRTNPSDSQPGHPAWLEREAQTSLAQKHPNLVRMYRASIEKPPYLFVMEFCAGGTLHELIHGSNVSDDSRPRLSRLTWKQRLKVARDIAAGMEHMHSSNIMHRDLKSQNVLLAQRVRSPEDVPVAKVGDFGLARYVEDGGGELSVQVGSWQYMAPEVFEGSSLMYGRKIDVYSYAMILFELITDEMPFSELMSKDRLKLGLLVVDGQRPKATLVLQGALPRFLEQLMISCWSGDPEQRPSFRDIVRKLCEEASRRGDAAPCAAGRAAPGCAVALCSLLRAVLRAPFSPCVT</sequence>
<name>A0A7S0FIS1_9DINO</name>
<dbReference type="PRINTS" id="PR00109">
    <property type="entry name" value="TYRKINASE"/>
</dbReference>
<accession>A0A7S0FIS1</accession>
<dbReference type="InterPro" id="IPR050167">
    <property type="entry name" value="Ser_Thr_protein_kinase"/>
</dbReference>
<evidence type="ECO:0000259" key="1">
    <source>
        <dbReference type="PROSITE" id="PS50011"/>
    </source>
</evidence>
<dbReference type="EMBL" id="HBEG01025755">
    <property type="protein sequence ID" value="CAD8362020.1"/>
    <property type="molecule type" value="Transcribed_RNA"/>
</dbReference>
<gene>
    <name evidence="2" type="ORF">PBAH0796_LOCUS15672</name>
</gene>
<dbReference type="SUPFAM" id="SSF56112">
    <property type="entry name" value="Protein kinase-like (PK-like)"/>
    <property type="match status" value="1"/>
</dbReference>
<dbReference type="GO" id="GO:0005524">
    <property type="term" value="F:ATP binding"/>
    <property type="evidence" value="ECO:0007669"/>
    <property type="project" value="InterPro"/>
</dbReference>
<organism evidence="2">
    <name type="scientific">Pyrodinium bahamense</name>
    <dbReference type="NCBI Taxonomy" id="73915"/>
    <lineage>
        <taxon>Eukaryota</taxon>
        <taxon>Sar</taxon>
        <taxon>Alveolata</taxon>
        <taxon>Dinophyceae</taxon>
        <taxon>Gonyaulacales</taxon>
        <taxon>Pyrocystaceae</taxon>
        <taxon>Pyrodinium</taxon>
    </lineage>
</organism>
<dbReference type="CDD" id="cd13999">
    <property type="entry name" value="STKc_MAP3K-like"/>
    <property type="match status" value="1"/>
</dbReference>
<dbReference type="PROSITE" id="PS00108">
    <property type="entry name" value="PROTEIN_KINASE_ST"/>
    <property type="match status" value="1"/>
</dbReference>
<protein>
    <recommendedName>
        <fullName evidence="1">Protein kinase domain-containing protein</fullName>
    </recommendedName>
</protein>
<dbReference type="SMART" id="SM00220">
    <property type="entry name" value="S_TKc"/>
    <property type="match status" value="1"/>
</dbReference>
<dbReference type="GO" id="GO:0004672">
    <property type="term" value="F:protein kinase activity"/>
    <property type="evidence" value="ECO:0007669"/>
    <property type="project" value="InterPro"/>
</dbReference>
<dbReference type="PROSITE" id="PS50011">
    <property type="entry name" value="PROTEIN_KINASE_DOM"/>
    <property type="match status" value="1"/>
</dbReference>
<dbReference type="InterPro" id="IPR000719">
    <property type="entry name" value="Prot_kinase_dom"/>
</dbReference>
<dbReference type="PANTHER" id="PTHR23257">
    <property type="entry name" value="SERINE-THREONINE PROTEIN KINASE"/>
    <property type="match status" value="1"/>
</dbReference>
<dbReference type="Pfam" id="PF07714">
    <property type="entry name" value="PK_Tyr_Ser-Thr"/>
    <property type="match status" value="1"/>
</dbReference>
<dbReference type="InterPro" id="IPR008271">
    <property type="entry name" value="Ser/Thr_kinase_AS"/>
</dbReference>